<evidence type="ECO:0000313" key="3">
    <source>
        <dbReference type="Proteomes" id="UP001219525"/>
    </source>
</evidence>
<name>A0AAD6YG35_9AGAR</name>
<organism evidence="2 3">
    <name type="scientific">Mycena pura</name>
    <dbReference type="NCBI Taxonomy" id="153505"/>
    <lineage>
        <taxon>Eukaryota</taxon>
        <taxon>Fungi</taxon>
        <taxon>Dikarya</taxon>
        <taxon>Basidiomycota</taxon>
        <taxon>Agaricomycotina</taxon>
        <taxon>Agaricomycetes</taxon>
        <taxon>Agaricomycetidae</taxon>
        <taxon>Agaricales</taxon>
        <taxon>Marasmiineae</taxon>
        <taxon>Mycenaceae</taxon>
        <taxon>Mycena</taxon>
    </lineage>
</organism>
<dbReference type="EMBL" id="JARJCW010000025">
    <property type="protein sequence ID" value="KAJ7211599.1"/>
    <property type="molecule type" value="Genomic_DNA"/>
</dbReference>
<reference evidence="2" key="1">
    <citation type="submission" date="2023-03" db="EMBL/GenBank/DDBJ databases">
        <title>Massive genome expansion in bonnet fungi (Mycena s.s.) driven by repeated elements and novel gene families across ecological guilds.</title>
        <authorList>
            <consortium name="Lawrence Berkeley National Laboratory"/>
            <person name="Harder C.B."/>
            <person name="Miyauchi S."/>
            <person name="Viragh M."/>
            <person name="Kuo A."/>
            <person name="Thoen E."/>
            <person name="Andreopoulos B."/>
            <person name="Lu D."/>
            <person name="Skrede I."/>
            <person name="Drula E."/>
            <person name="Henrissat B."/>
            <person name="Morin E."/>
            <person name="Kohler A."/>
            <person name="Barry K."/>
            <person name="LaButti K."/>
            <person name="Morin E."/>
            <person name="Salamov A."/>
            <person name="Lipzen A."/>
            <person name="Mereny Z."/>
            <person name="Hegedus B."/>
            <person name="Baldrian P."/>
            <person name="Stursova M."/>
            <person name="Weitz H."/>
            <person name="Taylor A."/>
            <person name="Grigoriev I.V."/>
            <person name="Nagy L.G."/>
            <person name="Martin F."/>
            <person name="Kauserud H."/>
        </authorList>
    </citation>
    <scope>NUCLEOTIDE SEQUENCE</scope>
    <source>
        <strain evidence="2">9144</strain>
    </source>
</reference>
<proteinExistence type="predicted"/>
<sequence length="377" mass="40907">MDRHITGIQAGGRDQRYWPPYAFVVGPHQELETQREAARRSVLLALASRSPFFAAPRRSCLKEKRSFSHAASSPRSGTSSSSRRAQREQGHGGQHAWSPCCSLSRVVAGPTAELAVPSHGIASRLRGPQAAGIVPALGMRFDRLVVQVQDMHMKIICIATRGVSTPKMNLIRDPDETVPPRSGLSNDLRNPRMVFLASCALVAATRTWKRHRGDDQQHGIIGSHKEFTVAAAHVYTHECWLGATGHGKGRSRAIVVAVLSSRESRLSNRIASAPARSRQPAKPGLDAVSDGAEFGCRACADGLRLARATSTHAARHDPAAFVQDKGGGGYGTGDEAAWEKERFSFKQLPARGRRKRARICGAEVVSLLQRESPLTFP</sequence>
<feature type="compositionally biased region" description="Low complexity" evidence="1">
    <location>
        <begin position="68"/>
        <end position="83"/>
    </location>
</feature>
<evidence type="ECO:0000256" key="1">
    <source>
        <dbReference type="SAM" id="MobiDB-lite"/>
    </source>
</evidence>
<dbReference type="Proteomes" id="UP001219525">
    <property type="component" value="Unassembled WGS sequence"/>
</dbReference>
<feature type="region of interest" description="Disordered" evidence="1">
    <location>
        <begin position="64"/>
        <end position="97"/>
    </location>
</feature>
<accession>A0AAD6YG35</accession>
<gene>
    <name evidence="2" type="ORF">GGX14DRAFT_393918</name>
</gene>
<keyword evidence="3" id="KW-1185">Reference proteome</keyword>
<dbReference type="AlphaFoldDB" id="A0AAD6YG35"/>
<protein>
    <submittedName>
        <fullName evidence="2">Uncharacterized protein</fullName>
    </submittedName>
</protein>
<comment type="caution">
    <text evidence="2">The sequence shown here is derived from an EMBL/GenBank/DDBJ whole genome shotgun (WGS) entry which is preliminary data.</text>
</comment>
<evidence type="ECO:0000313" key="2">
    <source>
        <dbReference type="EMBL" id="KAJ7211599.1"/>
    </source>
</evidence>